<dbReference type="NCBIfam" id="NF007402">
    <property type="entry name" value="PRK09934.1"/>
    <property type="match status" value="1"/>
</dbReference>
<dbReference type="SUPFAM" id="SSF49401">
    <property type="entry name" value="Bacterial adhesins"/>
    <property type="match status" value="1"/>
</dbReference>
<evidence type="ECO:0000313" key="4">
    <source>
        <dbReference type="Proteomes" id="UP000183569"/>
    </source>
</evidence>
<dbReference type="InterPro" id="IPR036937">
    <property type="entry name" value="Adhesion_dom_fimbrial_sf"/>
</dbReference>
<dbReference type="GO" id="GO:0009289">
    <property type="term" value="C:pilus"/>
    <property type="evidence" value="ECO:0007669"/>
    <property type="project" value="InterPro"/>
</dbReference>
<dbReference type="Gene3D" id="2.60.40.1090">
    <property type="entry name" value="Fimbrial-type adhesion domain"/>
    <property type="match status" value="1"/>
</dbReference>
<reference evidence="3 4" key="1">
    <citation type="submission" date="2016-10" db="EMBL/GenBank/DDBJ databases">
        <authorList>
            <person name="Varghese N."/>
            <person name="Submissions S."/>
        </authorList>
    </citation>
    <scope>NUCLEOTIDE SEQUENCE [LARGE SCALE GENOMIC DNA]</scope>
    <source>
        <strain evidence="3 4">CGMCC 1.12102</strain>
    </source>
</reference>
<evidence type="ECO:0000256" key="1">
    <source>
        <dbReference type="SAM" id="SignalP"/>
    </source>
</evidence>
<dbReference type="GO" id="GO:0043709">
    <property type="term" value="P:cell adhesion involved in single-species biofilm formation"/>
    <property type="evidence" value="ECO:0007669"/>
    <property type="project" value="TreeGrafter"/>
</dbReference>
<dbReference type="InterPro" id="IPR050263">
    <property type="entry name" value="Bact_Fimbrial_Adh_Pro"/>
</dbReference>
<dbReference type="RefSeq" id="WP_017455722.1">
    <property type="nucleotide sequence ID" value="NZ_FMUI01000002.1"/>
</dbReference>
<dbReference type="InterPro" id="IPR008966">
    <property type="entry name" value="Adhesion_dom_sf"/>
</dbReference>
<dbReference type="Proteomes" id="UP000183569">
    <property type="component" value="Unassembled WGS sequence"/>
</dbReference>
<gene>
    <name evidence="3" type="ORF">SAMN02927897_01134</name>
</gene>
<dbReference type="PANTHER" id="PTHR33420">
    <property type="entry name" value="FIMBRIAL SUBUNIT ELFA-RELATED"/>
    <property type="match status" value="1"/>
</dbReference>
<accession>A0A1G4XMC1</accession>
<comment type="caution">
    <text evidence="3">The sequence shown here is derived from an EMBL/GenBank/DDBJ whole genome shotgun (WGS) entry which is preliminary data.</text>
</comment>
<feature type="domain" description="Fimbrial-type adhesion" evidence="2">
    <location>
        <begin position="30"/>
        <end position="171"/>
    </location>
</feature>
<dbReference type="AlphaFoldDB" id="A0A1G4XMC1"/>
<evidence type="ECO:0000313" key="3">
    <source>
        <dbReference type="EMBL" id="SCX41838.1"/>
    </source>
</evidence>
<dbReference type="InterPro" id="IPR000259">
    <property type="entry name" value="Adhesion_dom_fimbrial"/>
</dbReference>
<keyword evidence="1" id="KW-0732">Signal</keyword>
<evidence type="ECO:0000259" key="2">
    <source>
        <dbReference type="Pfam" id="PF00419"/>
    </source>
</evidence>
<protein>
    <submittedName>
        <fullName evidence="3">Minor fimbrial subunit</fullName>
    </submittedName>
</protein>
<feature type="chain" id="PRO_5032965050" evidence="1">
    <location>
        <begin position="22"/>
        <end position="172"/>
    </location>
</feature>
<feature type="signal peptide" evidence="1">
    <location>
        <begin position="1"/>
        <end position="21"/>
    </location>
</feature>
<name>A0A1G4XMC1_9ENTR</name>
<proteinExistence type="predicted"/>
<dbReference type="Pfam" id="PF00419">
    <property type="entry name" value="Fimbrial"/>
    <property type="match status" value="1"/>
</dbReference>
<organism evidence="3 4">
    <name type="scientific">Kosakonia sacchari</name>
    <dbReference type="NCBI Taxonomy" id="1158459"/>
    <lineage>
        <taxon>Bacteria</taxon>
        <taxon>Pseudomonadati</taxon>
        <taxon>Pseudomonadota</taxon>
        <taxon>Gammaproteobacteria</taxon>
        <taxon>Enterobacterales</taxon>
        <taxon>Enterobacteriaceae</taxon>
        <taxon>Kosakonia</taxon>
    </lineage>
</organism>
<dbReference type="PANTHER" id="PTHR33420:SF4">
    <property type="entry name" value="FIMBRIAL-LIKE PROTEIN FIMF"/>
    <property type="match status" value="1"/>
</dbReference>
<dbReference type="EMBL" id="FMUI01000002">
    <property type="protein sequence ID" value="SCX41838.1"/>
    <property type="molecule type" value="Genomic_DNA"/>
</dbReference>
<sequence>MFIKPRHVMLVGCWLSPFATADTPLGEINIQLRATVVDFTCYVETADSDKMVQLGRWPTKQLQNAGNTTPPVRFSLRLAGCPPGSASLTFSGRAASNPALLALKDSVMAQKVAVELRDRDRTPLALETASQEIAVDSNGNATLQFYANYIALADDPAPGIANADATFAINYY</sequence>